<dbReference type="InterPro" id="IPR004136">
    <property type="entry name" value="NMO"/>
</dbReference>
<evidence type="ECO:0000256" key="3">
    <source>
        <dbReference type="ARBA" id="ARBA00023002"/>
    </source>
</evidence>
<keyword evidence="3" id="KW-0560">Oxidoreductase</keyword>
<protein>
    <submittedName>
        <fullName evidence="4">Nitronate monooxygenase</fullName>
    </submittedName>
</protein>
<evidence type="ECO:0000313" key="5">
    <source>
        <dbReference type="Proteomes" id="UP000663090"/>
    </source>
</evidence>
<dbReference type="Proteomes" id="UP000663090">
    <property type="component" value="Chromosome"/>
</dbReference>
<dbReference type="Pfam" id="PF03060">
    <property type="entry name" value="NMO"/>
    <property type="match status" value="2"/>
</dbReference>
<dbReference type="Gene3D" id="3.20.20.70">
    <property type="entry name" value="Aldolase class I"/>
    <property type="match status" value="1"/>
</dbReference>
<sequence length="322" mass="34307">MKTRFTERFQLKYPIACAPMALVSGGLLAGAVSRAGGLGLIGGGYGDTEWIAREHALAGDANVGGGLITWMVDKHPDVLDVALSHKPWVFMLSFGDPRPYSPKIKDSCAALFCQVQRLSQLELALEAGADVIVAQSSEAGGHGMNNRATITLIPEIADILAARAPNTLLLAAGGIADGRGLAAALVLGADGVLVGSRLWASRESLAHVASKEMAVRLTGDDTDRSIVFDILRGLTWPEGYSFRALKNTMTERWSGREEELLAVVEEERVKYQAALAAADYSIGHSTAGQAVGLIRDIPTAAEVLERMDRQAADVLLRMSNRT</sequence>
<dbReference type="PANTHER" id="PTHR32332:SF31">
    <property type="entry name" value="2-NITROPROPANE DIOXYGENASE FAMILY, PUTATIVE (AFU_ORTHOLOGUE AFUA_2G09850)-RELATED"/>
    <property type="match status" value="1"/>
</dbReference>
<dbReference type="GO" id="GO:0004497">
    <property type="term" value="F:monooxygenase activity"/>
    <property type="evidence" value="ECO:0007669"/>
    <property type="project" value="UniProtKB-KW"/>
</dbReference>
<dbReference type="CDD" id="cd04730">
    <property type="entry name" value="NPD_like"/>
    <property type="match status" value="1"/>
</dbReference>
<name>A0ABX7NAB8_9BACT</name>
<organism evidence="4 5">
    <name type="scientific">Myxococcus landrumensis</name>
    <dbReference type="NCBI Taxonomy" id="2813577"/>
    <lineage>
        <taxon>Bacteria</taxon>
        <taxon>Pseudomonadati</taxon>
        <taxon>Myxococcota</taxon>
        <taxon>Myxococcia</taxon>
        <taxon>Myxococcales</taxon>
        <taxon>Cystobacterineae</taxon>
        <taxon>Myxococcaceae</taxon>
        <taxon>Myxococcus</taxon>
    </lineage>
</organism>
<dbReference type="EMBL" id="CP071091">
    <property type="protein sequence ID" value="QSQ14575.1"/>
    <property type="molecule type" value="Genomic_DNA"/>
</dbReference>
<accession>A0ABX7NAB8</accession>
<keyword evidence="4" id="KW-0503">Monooxygenase</keyword>
<keyword evidence="2" id="KW-0288">FMN</keyword>
<keyword evidence="1" id="KW-0285">Flavoprotein</keyword>
<gene>
    <name evidence="4" type="ORF">JY572_00285</name>
</gene>
<evidence type="ECO:0000256" key="2">
    <source>
        <dbReference type="ARBA" id="ARBA00022643"/>
    </source>
</evidence>
<dbReference type="InterPro" id="IPR013785">
    <property type="entry name" value="Aldolase_TIM"/>
</dbReference>
<dbReference type="RefSeq" id="WP_206716349.1">
    <property type="nucleotide sequence ID" value="NZ_CP071091.1"/>
</dbReference>
<keyword evidence="5" id="KW-1185">Reference proteome</keyword>
<evidence type="ECO:0000313" key="4">
    <source>
        <dbReference type="EMBL" id="QSQ14575.1"/>
    </source>
</evidence>
<dbReference type="SUPFAM" id="SSF51412">
    <property type="entry name" value="Inosine monophosphate dehydrogenase (IMPDH)"/>
    <property type="match status" value="1"/>
</dbReference>
<proteinExistence type="predicted"/>
<evidence type="ECO:0000256" key="1">
    <source>
        <dbReference type="ARBA" id="ARBA00022630"/>
    </source>
</evidence>
<dbReference type="PANTHER" id="PTHR32332">
    <property type="entry name" value="2-NITROPROPANE DIOXYGENASE"/>
    <property type="match status" value="1"/>
</dbReference>
<reference evidence="4 5" key="1">
    <citation type="submission" date="2021-02" db="EMBL/GenBank/DDBJ databases">
        <title>De Novo genome assembly of isolated myxobacteria.</title>
        <authorList>
            <person name="Stevens D.C."/>
        </authorList>
    </citation>
    <scope>NUCLEOTIDE SEQUENCE [LARGE SCALE GENOMIC DNA]</scope>
    <source>
        <strain evidence="4 5">SCHIC003</strain>
    </source>
</reference>